<dbReference type="GeneID" id="14695662"/>
<feature type="compositionally biased region" description="Polar residues" evidence="1">
    <location>
        <begin position="286"/>
        <end position="296"/>
    </location>
</feature>
<dbReference type="eggNOG" id="KOG1077">
    <property type="taxonomic scope" value="Eukaryota"/>
</dbReference>
<accession>K6V225</accession>
<gene>
    <name evidence="2" type="ORF">PCYB_147080</name>
</gene>
<evidence type="ECO:0000313" key="3">
    <source>
        <dbReference type="Proteomes" id="UP000006319"/>
    </source>
</evidence>
<dbReference type="InterPro" id="IPR013041">
    <property type="entry name" value="Clathrin_app_Ig-like_sf"/>
</dbReference>
<name>K6V225_PLACD</name>
<dbReference type="AlphaFoldDB" id="K6V225"/>
<feature type="region of interest" description="Disordered" evidence="1">
    <location>
        <begin position="386"/>
        <end position="495"/>
    </location>
</feature>
<organism evidence="2 3">
    <name type="scientific">Plasmodium cynomolgi (strain B)</name>
    <dbReference type="NCBI Taxonomy" id="1120755"/>
    <lineage>
        <taxon>Eukaryota</taxon>
        <taxon>Sar</taxon>
        <taxon>Alveolata</taxon>
        <taxon>Apicomplexa</taxon>
        <taxon>Aconoidasida</taxon>
        <taxon>Haemosporida</taxon>
        <taxon>Plasmodiidae</taxon>
        <taxon>Plasmodium</taxon>
        <taxon>Plasmodium (Plasmodium)</taxon>
    </lineage>
</organism>
<dbReference type="OrthoDB" id="413467at2759"/>
<dbReference type="RefSeq" id="XP_004225227.1">
    <property type="nucleotide sequence ID" value="XM_004225179.1"/>
</dbReference>
<evidence type="ECO:0000313" key="2">
    <source>
        <dbReference type="EMBL" id="GAB69280.1"/>
    </source>
</evidence>
<dbReference type="VEuPathDB" id="PlasmoDB:PCYB_147080"/>
<feature type="compositionally biased region" description="Basic and acidic residues" evidence="1">
    <location>
        <begin position="425"/>
        <end position="439"/>
    </location>
</feature>
<dbReference type="Gene3D" id="2.60.40.1230">
    <property type="match status" value="1"/>
</dbReference>
<keyword evidence="3" id="KW-1185">Reference proteome</keyword>
<reference evidence="2 3" key="1">
    <citation type="journal article" date="2012" name="Nat. Genet.">
        <title>Plasmodium cynomolgi genome sequences provide insight into Plasmodium vivax and the monkey malaria clade.</title>
        <authorList>
            <person name="Tachibana S."/>
            <person name="Sullivan S.A."/>
            <person name="Kawai S."/>
            <person name="Nakamura S."/>
            <person name="Kim H.R."/>
            <person name="Goto N."/>
            <person name="Arisue N."/>
            <person name="Palacpac N.M.Q."/>
            <person name="Honma H."/>
            <person name="Yagi M."/>
            <person name="Tougan T."/>
            <person name="Katakai Y."/>
            <person name="Kaneko O."/>
            <person name="Mita T."/>
            <person name="Kita K."/>
            <person name="Yasutomi Y."/>
            <person name="Sutton P.L."/>
            <person name="Shakhbatyan R."/>
            <person name="Horii T."/>
            <person name="Yasunaga T."/>
            <person name="Barnwell J.W."/>
            <person name="Escalante A.A."/>
            <person name="Carlton J.M."/>
            <person name="Tanabe K."/>
        </authorList>
    </citation>
    <scope>NUCLEOTIDE SEQUENCE [LARGE SCALE GENOMIC DNA]</scope>
    <source>
        <strain evidence="2 3">B</strain>
    </source>
</reference>
<dbReference type="OMA" id="SYRMQDM"/>
<dbReference type="SUPFAM" id="SSF49348">
    <property type="entry name" value="Clathrin adaptor appendage domain"/>
    <property type="match status" value="1"/>
</dbReference>
<evidence type="ECO:0000256" key="1">
    <source>
        <dbReference type="SAM" id="MobiDB-lite"/>
    </source>
</evidence>
<feature type="region of interest" description="Disordered" evidence="1">
    <location>
        <begin position="699"/>
        <end position="719"/>
    </location>
</feature>
<dbReference type="Proteomes" id="UP000006319">
    <property type="component" value="Chromosome 14"/>
</dbReference>
<sequence>MTICNRKYKNTGSEEDKLLFKTCTESIEYLHLYFKELKEHLFRNRKYEELFNFCYCTLRNIKNPAISRTTALKVIGIAFTLNPKSADLPVSKEIITYAYKLLKRNEEGTNKKYFTYFGHSTNKEKDSLISESLNLFKTTEAIKSRQHLKDNNFINSIFSKIQKKQIFISKGCSVSYSPLLSDFTNAKRELLELLETEFVSHGKVDRVYSDYVRCLNEVKERTIEFLENGEYELYCRFIDEMQEEDEINIRYESYLLSCPEFLKEKEHKDFNRETSPSQRDELKPKSSGTFLNNQVSCEEGNKRTGSMSRGVDNHSEASNERSVTSPVGSNNRKKIHEKSEFKSLSKNITSSITKFASSFVRNASSGDAFSGGGVDANMKDEGVTIAEGEMLNQKKSPCDDGSREGVTGGKSVVFSPSSNTAKGASVDRDKDNDKDNENGKKKKINTSKRKKKEQSDQQSEQQSERQSERQSEQHSERQGKEPTLFPDGSALPGDAQVDTKKKASFNKTVAFDLVETEKAAQDAKCPGKNQVAARNDHFNEKEIEIINEFNAYLNEGMSHLRKQQKSDYQKECKEFNNNVHDGNNALWDSLIKKSNFYSIKEDFLNYNKFLKAKEKDAKEQTLGDILGMNKYLDLKKKKNKNKSKSKNRKMNPDELNYIINKFTNSLSQSRHFKSESEQKIPSQEHGGRAMSFTPIETPLGIAQNNSDKKNSITSSQRNDTTRISSCNKYFTKNDNISYVQDAVLKNGSLLLRDDNLEISLSQHYYGNNGLIKIYVKNKKLVNYYDVDIQISNKILFPLKFKFLNYERMLCANGTNCYEMAVKCVHMYKGFPLIKISYRMQDMFRKSIELRLPIPINKFMKNIKITKDVFVKFWNNENFNIYKKEKVIHKADSVDTDNIVAISCLGNALSVCYIEDAIYLSGCYADSSSALDNYFVLVGIEVLNNKLKIICKSNNPTLSSAILFLIILILKKHDRV</sequence>
<feature type="compositionally biased region" description="Basic residues" evidence="1">
    <location>
        <begin position="440"/>
        <end position="452"/>
    </location>
</feature>
<dbReference type="EMBL" id="DF157106">
    <property type="protein sequence ID" value="GAB69280.1"/>
    <property type="molecule type" value="Genomic_DNA"/>
</dbReference>
<feature type="compositionally biased region" description="Basic and acidic residues" evidence="1">
    <location>
        <begin position="462"/>
        <end position="480"/>
    </location>
</feature>
<protein>
    <recommendedName>
        <fullName evidence="4">Clathrin adaptor domain-containing protein</fullName>
    </recommendedName>
</protein>
<dbReference type="KEGG" id="pcy:PCYB_147080"/>
<evidence type="ECO:0008006" key="4">
    <source>
        <dbReference type="Google" id="ProtNLM"/>
    </source>
</evidence>
<feature type="compositionally biased region" description="Polar residues" evidence="1">
    <location>
        <begin position="320"/>
        <end position="330"/>
    </location>
</feature>
<feature type="region of interest" description="Disordered" evidence="1">
    <location>
        <begin position="267"/>
        <end position="340"/>
    </location>
</feature>
<proteinExistence type="predicted"/>
<feature type="compositionally biased region" description="Basic and acidic residues" evidence="1">
    <location>
        <begin position="267"/>
        <end position="284"/>
    </location>
</feature>
<dbReference type="PhylomeDB" id="K6V225"/>